<protein>
    <submittedName>
        <fullName evidence="2">Uncharacterized protein</fullName>
    </submittedName>
</protein>
<sequence>MAEFELDYSYLSEETGQNFENGTYYASGAPWVEDDEVEHLVQFDAEPTGDSDDTSESEEEQQSESSDNNEEDDGEDGEQDDDEDDEEDNDDDYEDVNESEEEAEDEDAEKASGNDRSAENAATTNININYINYESTNHNNYVHDESYYDDSTNQSAAYYDLSETNLSYAPVSANLDYAPSTSYLAYTPSFQGIDRAPASRANYSLPSSTPNHTGRTDNAGNANPAVNAPRSIGTAPTQQKSSFFGLRKPKPNPVAPKTNTAYPPANSYHALPTYQAFNPATKAAGPIKPKVNKQAAKGQALPPAPGQMQIGPLAYKNLLENIFRVPVKFDKKGIAVYTIGVSNTLKGAAKMKKKGMMLYRSFGQVKVWSKSGKM</sequence>
<feature type="region of interest" description="Disordered" evidence="1">
    <location>
        <begin position="204"/>
        <end position="262"/>
    </location>
</feature>
<feature type="region of interest" description="Disordered" evidence="1">
    <location>
        <begin position="35"/>
        <end position="121"/>
    </location>
</feature>
<dbReference type="GeneID" id="5971252"/>
<gene>
    <name evidence="2" type="ORF">SNOG_03843</name>
</gene>
<dbReference type="STRING" id="321614.Q0UWM1"/>
<feature type="compositionally biased region" description="Acidic residues" evidence="1">
    <location>
        <begin position="47"/>
        <end position="108"/>
    </location>
</feature>
<evidence type="ECO:0000256" key="1">
    <source>
        <dbReference type="SAM" id="MobiDB-lite"/>
    </source>
</evidence>
<dbReference type="Proteomes" id="UP000001055">
    <property type="component" value="Unassembled WGS sequence"/>
</dbReference>
<dbReference type="VEuPathDB" id="FungiDB:JI435_038430"/>
<feature type="compositionally biased region" description="Basic and acidic residues" evidence="1">
    <location>
        <begin position="109"/>
        <end position="118"/>
    </location>
</feature>
<dbReference type="KEGG" id="pno:SNOG_03843"/>
<dbReference type="RefSeq" id="XP_001794389.1">
    <property type="nucleotide sequence ID" value="XM_001794337.1"/>
</dbReference>
<evidence type="ECO:0000313" key="2">
    <source>
        <dbReference type="EMBL" id="EAT89048.2"/>
    </source>
</evidence>
<dbReference type="AlphaFoldDB" id="Q0UWM1"/>
<reference evidence="3" key="1">
    <citation type="journal article" date="2007" name="Plant Cell">
        <title>Dothideomycete-plant interactions illuminated by genome sequencing and EST analysis of the wheat pathogen Stagonospora nodorum.</title>
        <authorList>
            <person name="Hane J.K."/>
            <person name="Lowe R.G."/>
            <person name="Solomon P.S."/>
            <person name="Tan K.C."/>
            <person name="Schoch C.L."/>
            <person name="Spatafora J.W."/>
            <person name="Crous P.W."/>
            <person name="Kodira C."/>
            <person name="Birren B.W."/>
            <person name="Galagan J.E."/>
            <person name="Torriani S.F."/>
            <person name="McDonald B.A."/>
            <person name="Oliver R.P."/>
        </authorList>
    </citation>
    <scope>NUCLEOTIDE SEQUENCE [LARGE SCALE GENOMIC DNA]</scope>
    <source>
        <strain evidence="3">SN15 / ATCC MYA-4574 / FGSC 10173</strain>
    </source>
</reference>
<accession>Q0UWM1</accession>
<name>Q0UWM1_PHANO</name>
<dbReference type="InParanoid" id="Q0UWM1"/>
<organism evidence="2 3">
    <name type="scientific">Phaeosphaeria nodorum (strain SN15 / ATCC MYA-4574 / FGSC 10173)</name>
    <name type="common">Glume blotch fungus</name>
    <name type="synonym">Parastagonospora nodorum</name>
    <dbReference type="NCBI Taxonomy" id="321614"/>
    <lineage>
        <taxon>Eukaryota</taxon>
        <taxon>Fungi</taxon>
        <taxon>Dikarya</taxon>
        <taxon>Ascomycota</taxon>
        <taxon>Pezizomycotina</taxon>
        <taxon>Dothideomycetes</taxon>
        <taxon>Pleosporomycetidae</taxon>
        <taxon>Pleosporales</taxon>
        <taxon>Pleosporineae</taxon>
        <taxon>Phaeosphaeriaceae</taxon>
        <taxon>Parastagonospora</taxon>
    </lineage>
</organism>
<proteinExistence type="predicted"/>
<feature type="compositionally biased region" description="Low complexity" evidence="1">
    <location>
        <begin position="218"/>
        <end position="229"/>
    </location>
</feature>
<dbReference type="EMBL" id="CH445329">
    <property type="protein sequence ID" value="EAT89048.2"/>
    <property type="molecule type" value="Genomic_DNA"/>
</dbReference>
<evidence type="ECO:0000313" key="3">
    <source>
        <dbReference type="Proteomes" id="UP000001055"/>
    </source>
</evidence>
<feature type="compositionally biased region" description="Polar residues" evidence="1">
    <location>
        <begin position="204"/>
        <end position="213"/>
    </location>
</feature>